<protein>
    <submittedName>
        <fullName evidence="2">Uncharacterized protein</fullName>
    </submittedName>
</protein>
<dbReference type="Proteomes" id="UP000607397">
    <property type="component" value="Unassembled WGS sequence"/>
</dbReference>
<reference evidence="2" key="1">
    <citation type="submission" date="2019-12" db="EMBL/GenBank/DDBJ databases">
        <title>High-Quality draft genome sequences of three cyanobacteria isolated from the limestone walls of the Old Cathedral of Coimbra.</title>
        <authorList>
            <person name="Tiago I."/>
            <person name="Soares F."/>
            <person name="Portugal A."/>
        </authorList>
    </citation>
    <scope>NUCLEOTIDE SEQUENCE [LARGE SCALE GENOMIC DNA]</scope>
    <source>
        <strain evidence="2">C</strain>
    </source>
</reference>
<proteinExistence type="predicted"/>
<accession>A0A8K2A2F9</accession>
<feature type="signal peptide" evidence="1">
    <location>
        <begin position="1"/>
        <end position="30"/>
    </location>
</feature>
<dbReference type="AlphaFoldDB" id="A0A8K2A2F9"/>
<evidence type="ECO:0000256" key="1">
    <source>
        <dbReference type="SAM" id="SignalP"/>
    </source>
</evidence>
<name>A0A8K2A2F9_9CYAN</name>
<evidence type="ECO:0000313" key="2">
    <source>
        <dbReference type="EMBL" id="NCJ08558.1"/>
    </source>
</evidence>
<evidence type="ECO:0000313" key="3">
    <source>
        <dbReference type="Proteomes" id="UP000607397"/>
    </source>
</evidence>
<keyword evidence="3" id="KW-1185">Reference proteome</keyword>
<dbReference type="EMBL" id="WVIC01000057">
    <property type="protein sequence ID" value="NCJ08558.1"/>
    <property type="molecule type" value="Genomic_DNA"/>
</dbReference>
<keyword evidence="1" id="KW-0732">Signal</keyword>
<comment type="caution">
    <text evidence="2">The sequence shown here is derived from an EMBL/GenBank/DDBJ whole genome shotgun (WGS) entry which is preliminary data.</text>
</comment>
<gene>
    <name evidence="2" type="ORF">GS597_19000</name>
</gene>
<organism evidence="2 3">
    <name type="scientific">Petrachloros mirabilis ULC683</name>
    <dbReference type="NCBI Taxonomy" id="2781853"/>
    <lineage>
        <taxon>Bacteria</taxon>
        <taxon>Bacillati</taxon>
        <taxon>Cyanobacteriota</taxon>
        <taxon>Cyanophyceae</taxon>
        <taxon>Synechococcales</taxon>
        <taxon>Petrachlorosaceae</taxon>
        <taxon>Petrachloros</taxon>
        <taxon>Petrachloros mirabilis</taxon>
    </lineage>
</organism>
<feature type="chain" id="PRO_5035444950" evidence="1">
    <location>
        <begin position="31"/>
        <end position="139"/>
    </location>
</feature>
<sequence length="139" mass="14799">MKVTLTKATGLALALSLGATSLLVAKPASANTASSFLGSFTGSLAGSLLHNALNGSRSYEPPIVVVPSNPVGYPTNPYSYDPYFLHILSQNGLVPSYCSPYAVNVVFGPGQVFCAQPTTYYVPGRYQIRPHTLQLVRVY</sequence>
<dbReference type="RefSeq" id="WP_161827031.1">
    <property type="nucleotide sequence ID" value="NZ_WVIC01000057.1"/>
</dbReference>